<dbReference type="AlphaFoldDB" id="A0AA38ZGG1"/>
<gene>
    <name evidence="1" type="ORF">PVL29_014331</name>
</gene>
<evidence type="ECO:0000313" key="1">
    <source>
        <dbReference type="EMBL" id="KAJ9688620.1"/>
    </source>
</evidence>
<accession>A0AA38ZGG1</accession>
<dbReference type="PROSITE" id="PS51257">
    <property type="entry name" value="PROKAR_LIPOPROTEIN"/>
    <property type="match status" value="1"/>
</dbReference>
<name>A0AA38ZGG1_VITRO</name>
<proteinExistence type="predicted"/>
<evidence type="ECO:0000313" key="2">
    <source>
        <dbReference type="Proteomes" id="UP001168098"/>
    </source>
</evidence>
<sequence>MRRLINLRETETDHCEFPKDLESPHVQMLILSCYPGFENPDYQQLMGKMISSPSNSKNHGNLASTSEPVVAQYSYLFSWSTPTVTVLFKVQKL</sequence>
<comment type="caution">
    <text evidence="1">The sequence shown here is derived from an EMBL/GenBank/DDBJ whole genome shotgun (WGS) entry which is preliminary data.</text>
</comment>
<keyword evidence="2" id="KW-1185">Reference proteome</keyword>
<organism evidence="1 2">
    <name type="scientific">Vitis rotundifolia</name>
    <name type="common">Muscadine grape</name>
    <dbReference type="NCBI Taxonomy" id="103349"/>
    <lineage>
        <taxon>Eukaryota</taxon>
        <taxon>Viridiplantae</taxon>
        <taxon>Streptophyta</taxon>
        <taxon>Embryophyta</taxon>
        <taxon>Tracheophyta</taxon>
        <taxon>Spermatophyta</taxon>
        <taxon>Magnoliopsida</taxon>
        <taxon>eudicotyledons</taxon>
        <taxon>Gunneridae</taxon>
        <taxon>Pentapetalae</taxon>
        <taxon>rosids</taxon>
        <taxon>Vitales</taxon>
        <taxon>Vitaceae</taxon>
        <taxon>Viteae</taxon>
        <taxon>Vitis</taxon>
    </lineage>
</organism>
<protein>
    <submittedName>
        <fullName evidence="1">Uncharacterized protein</fullName>
    </submittedName>
</protein>
<reference evidence="1 2" key="1">
    <citation type="journal article" date="2023" name="BMC Biotechnol.">
        <title>Vitis rotundifolia cv Carlos genome sequencing.</title>
        <authorList>
            <person name="Huff M."/>
            <person name="Hulse-Kemp A."/>
            <person name="Scheffler B."/>
            <person name="Youngblood R."/>
            <person name="Simpson S."/>
            <person name="Babiker E."/>
            <person name="Staton M."/>
        </authorList>
    </citation>
    <scope>NUCLEOTIDE SEQUENCE [LARGE SCALE GENOMIC DNA]</scope>
    <source>
        <tissue evidence="1">Leaf</tissue>
    </source>
</reference>
<dbReference type="EMBL" id="JARBHA010000011">
    <property type="protein sequence ID" value="KAJ9688620.1"/>
    <property type="molecule type" value="Genomic_DNA"/>
</dbReference>
<dbReference type="Proteomes" id="UP001168098">
    <property type="component" value="Unassembled WGS sequence"/>
</dbReference>